<organism evidence="12 13">
    <name type="scientific">Synechococcus phage S-CBP2</name>
    <dbReference type="NCBI Taxonomy" id="756277"/>
    <lineage>
        <taxon>Viruses</taxon>
        <taxon>Duplodnaviria</taxon>
        <taxon>Heunggongvirae</taxon>
        <taxon>Uroviricota</taxon>
        <taxon>Caudoviricetes</taxon>
        <taxon>Autographivirales</taxon>
        <taxon>Kembevirus</taxon>
        <taxon>Kembevirus SCBP2</taxon>
    </lineage>
</organism>
<evidence type="ECO:0000256" key="10">
    <source>
        <dbReference type="ARBA" id="ARBA00023296"/>
    </source>
</evidence>
<evidence type="ECO:0000256" key="6">
    <source>
        <dbReference type="ARBA" id="ARBA00022844"/>
    </source>
</evidence>
<protein>
    <submittedName>
        <fullName evidence="12">Head-to-tail connector (Portal)</fullName>
    </submittedName>
</protein>
<feature type="compositionally biased region" description="Low complexity" evidence="11">
    <location>
        <begin position="500"/>
        <end position="511"/>
    </location>
</feature>
<accession>A0A096VL04</accession>
<keyword evidence="4" id="KW-1162">Viral penetration into host cytoplasm</keyword>
<dbReference type="GeneID" id="22112058"/>
<keyword evidence="13" id="KW-1185">Reference proteome</keyword>
<evidence type="ECO:0000256" key="4">
    <source>
        <dbReference type="ARBA" id="ARBA00022595"/>
    </source>
</evidence>
<dbReference type="EMBL" id="KC310806">
    <property type="protein sequence ID" value="AGK86738.1"/>
    <property type="molecule type" value="Genomic_DNA"/>
</dbReference>
<gene>
    <name evidence="12" type="ORF">S-CBP2_0032</name>
</gene>
<keyword evidence="6" id="KW-0946">Virion</keyword>
<evidence type="ECO:0000313" key="13">
    <source>
        <dbReference type="Proteomes" id="UP000030041"/>
    </source>
</evidence>
<dbReference type="Proteomes" id="UP000030041">
    <property type="component" value="Segment"/>
</dbReference>
<dbReference type="KEGG" id="vg:22112058"/>
<keyword evidence="5" id="KW-1188">Viral release from host cell</keyword>
<name>A0A096VL04_9CAUD</name>
<evidence type="ECO:0000256" key="5">
    <source>
        <dbReference type="ARBA" id="ARBA00022612"/>
    </source>
</evidence>
<evidence type="ECO:0000256" key="2">
    <source>
        <dbReference type="ARBA" id="ARBA00004328"/>
    </source>
</evidence>
<dbReference type="Pfam" id="PF12236">
    <property type="entry name" value="Head-tail_con"/>
    <property type="match status" value="1"/>
</dbReference>
<dbReference type="InterPro" id="IPR020991">
    <property type="entry name" value="Connector_podovirus"/>
</dbReference>
<evidence type="ECO:0000256" key="7">
    <source>
        <dbReference type="ARBA" id="ARBA00022950"/>
    </source>
</evidence>
<keyword evidence="3" id="KW-1244">Viral short tail ejection system</keyword>
<evidence type="ECO:0000256" key="11">
    <source>
        <dbReference type="SAM" id="MobiDB-lite"/>
    </source>
</evidence>
<feature type="region of interest" description="Disordered" evidence="11">
    <location>
        <begin position="500"/>
        <end position="568"/>
    </location>
</feature>
<evidence type="ECO:0000256" key="1">
    <source>
        <dbReference type="ARBA" id="ARBA00003421"/>
    </source>
</evidence>
<evidence type="ECO:0000256" key="8">
    <source>
        <dbReference type="ARBA" id="ARBA00023009"/>
    </source>
</evidence>
<keyword evidence="10" id="KW-1160">Virus entry into host cell</keyword>
<dbReference type="GO" id="GO:0099002">
    <property type="term" value="P:symbiont genome ejection through host cell envelope, short tail mechanism"/>
    <property type="evidence" value="ECO:0007669"/>
    <property type="project" value="UniProtKB-KW"/>
</dbReference>
<evidence type="ECO:0000256" key="3">
    <source>
        <dbReference type="ARBA" id="ARBA00022470"/>
    </source>
</evidence>
<keyword evidence="8" id="KW-1171">Viral genome ejection through host cell envelope</keyword>
<keyword evidence="9" id="KW-0231">Viral genome packaging</keyword>
<dbReference type="OrthoDB" id="5112at10239"/>
<keyword evidence="7" id="KW-0118">Viral capsid assembly</keyword>
<comment type="function">
    <text evidence="1">Forms the portal vertex of the capsid. This portal plays critical roles in head assembly, genome packaging, neck/tail attachment, and genome ejection. The portal protein multimerizes as a single ring-shaped homododecamer arranged around a central channel.</text>
</comment>
<evidence type="ECO:0000256" key="9">
    <source>
        <dbReference type="ARBA" id="ARBA00023219"/>
    </source>
</evidence>
<evidence type="ECO:0000313" key="12">
    <source>
        <dbReference type="EMBL" id="AGK86738.1"/>
    </source>
</evidence>
<sequence>MEKTAAERYARLSSNRATFLDAARECSRLSVPHIMPPSGHFNGTNLKTPWQAVGAKGVNVMASKLMLSLFPVNTKFFKLQISDGKLAQDPEVDNAARSEIDLVLSKMERVVMQHVNESNDRVALHQAMKHLCVTGNVLLYMGKKGLKLYPLDRYVVVRDGEGTITELVTVEAIDKQFLPKDFFKNDSKLRDKSGPLKPDNHVGSDGAGNIADLKLDPENNEVAVYTWAKLQDGQWRWHQEADDRIIPGTESSAPKSVTPWLALRFNVVDGEDYGRGRIEEFLGDLKSLEALSQAIVEGSAAAAKVVFLVSPSATTKPNQLAQAGNGAIIQGRPDDVGVVQVGKTADFKTAYDMITMLTQRLSEAFLVLNVRQSERTTAEEIRAVANELNEQLGGIWGSLTTDLLRPYVLRKLSELQRTKQLPTFPKGMVFPTVVAGLEGVGRAQDREALMMFMQTISQTLGPEVMSNFLKPGEAIKRLAAAAGIDYLGLVKTDEELQQESEAAAEQQQQQSVMDQMGQLAGSPMMDPSKNPAIMEMMNAQTGQAAGGVPGEADPEGGAVIPEGPPAQI</sequence>
<dbReference type="GO" id="GO:0044423">
    <property type="term" value="C:virion component"/>
    <property type="evidence" value="ECO:0007669"/>
    <property type="project" value="UniProtKB-KW"/>
</dbReference>
<dbReference type="RefSeq" id="YP_009103140.1">
    <property type="nucleotide sequence ID" value="NC_025455.1"/>
</dbReference>
<reference evidence="13" key="1">
    <citation type="submission" date="2012-12" db="EMBL/GenBank/DDBJ databases">
        <title>Genomics of marine cyanopodoviruses.</title>
        <authorList>
            <person name="Huang S."/>
            <person name="Chen F."/>
        </authorList>
    </citation>
    <scope>NUCLEOTIDE SEQUENCE [LARGE SCALE GENOMIC DNA]</scope>
</reference>
<comment type="subcellular location">
    <subcellularLocation>
        <location evidence="2">Virion</location>
    </subcellularLocation>
</comment>
<reference evidence="12 13" key="2">
    <citation type="journal article" date="2015" name="PLoS ONE">
        <title>Comparative Genomic and Phylogenomic Analyses Reveal a Conserved Core Genome Shared by Estuarine and Oceanic Cyanopodoviruses.</title>
        <authorList>
            <person name="Huang S."/>
            <person name="Zhang S."/>
            <person name="Jiao N."/>
            <person name="Chen F."/>
        </authorList>
    </citation>
    <scope>NUCLEOTIDE SEQUENCE [LARGE SCALE GENOMIC DNA]</scope>
</reference>
<proteinExistence type="predicted"/>